<dbReference type="InterPro" id="IPR037175">
    <property type="entry name" value="KFase_sf"/>
</dbReference>
<dbReference type="InterPro" id="IPR007325">
    <property type="entry name" value="KFase/CYL"/>
</dbReference>
<proteinExistence type="predicted"/>
<dbReference type="EMBL" id="JAQMFO010000032">
    <property type="protein sequence ID" value="MDB6373909.1"/>
    <property type="molecule type" value="Genomic_DNA"/>
</dbReference>
<evidence type="ECO:0000313" key="2">
    <source>
        <dbReference type="Proteomes" id="UP001212996"/>
    </source>
</evidence>
<organism evidence="1 2">
    <name type="scientific">Photorhabdus bodei</name>
    <dbReference type="NCBI Taxonomy" id="2029681"/>
    <lineage>
        <taxon>Bacteria</taxon>
        <taxon>Pseudomonadati</taxon>
        <taxon>Pseudomonadota</taxon>
        <taxon>Gammaproteobacteria</taxon>
        <taxon>Enterobacterales</taxon>
        <taxon>Morganellaceae</taxon>
        <taxon>Photorhabdus</taxon>
    </lineage>
</organism>
<dbReference type="SUPFAM" id="SSF102198">
    <property type="entry name" value="Putative cyclase"/>
    <property type="match status" value="1"/>
</dbReference>
<comment type="caution">
    <text evidence="1">The sequence shown here is derived from an EMBL/GenBank/DDBJ whole genome shotgun (WGS) entry which is preliminary data.</text>
</comment>
<accession>A0AAW6BPH0</accession>
<reference evidence="1" key="1">
    <citation type="submission" date="2023-01" db="EMBL/GenBank/DDBJ databases">
        <title>Genome sequencing of Photorhabdus bodei 09-20.</title>
        <authorList>
            <person name="Kalindamar S."/>
            <person name="Kumru S."/>
        </authorList>
    </citation>
    <scope>NUCLEOTIDE SEQUENCE</scope>
    <source>
        <strain evidence="1">09-20</strain>
    </source>
</reference>
<dbReference type="AlphaFoldDB" id="A0AAW6BPH0"/>
<sequence>MERIEIHYQGRMHHIHHREPIRLSIRLCFADNPVNLYGVTPVSDEPLRYGNAVASVQFGGACNASRISLVPHCHGTHTECIGHILPDVHNVADLNFAPFIAATLIRVPLQRASAMKDSYNASAEDDDWVITREAVDDELTLLTSDYLQALVIATDELPWLPDGGGAPYFSHQAMVRITELGVQHLLVDIPSIDRLNDGGRMDNHRCFWGMTDPASPIAERQCTSVTELIHIPSHISPGHYFLSIQLPNLSGDALPSQPVLFPFS</sequence>
<protein>
    <submittedName>
        <fullName evidence="1">Cyclase family protein</fullName>
    </submittedName>
</protein>
<dbReference type="Gene3D" id="3.50.30.50">
    <property type="entry name" value="Putative cyclase"/>
    <property type="match status" value="1"/>
</dbReference>
<dbReference type="Proteomes" id="UP001212996">
    <property type="component" value="Unassembled WGS sequence"/>
</dbReference>
<gene>
    <name evidence="1" type="ORF">PH362_18740</name>
</gene>
<name>A0AAW6BPH0_9GAMM</name>
<dbReference type="GO" id="GO:0019441">
    <property type="term" value="P:L-tryptophan catabolic process to kynurenine"/>
    <property type="evidence" value="ECO:0007669"/>
    <property type="project" value="InterPro"/>
</dbReference>
<dbReference type="GO" id="GO:0004061">
    <property type="term" value="F:arylformamidase activity"/>
    <property type="evidence" value="ECO:0007669"/>
    <property type="project" value="InterPro"/>
</dbReference>
<dbReference type="RefSeq" id="WP_113043838.1">
    <property type="nucleotide sequence ID" value="NZ_CAWQKC010000272.1"/>
</dbReference>
<dbReference type="Pfam" id="PF04199">
    <property type="entry name" value="Cyclase"/>
    <property type="match status" value="1"/>
</dbReference>
<evidence type="ECO:0000313" key="1">
    <source>
        <dbReference type="EMBL" id="MDB6373909.1"/>
    </source>
</evidence>